<evidence type="ECO:0000313" key="3">
    <source>
        <dbReference type="EMBL" id="TDL07236.1"/>
    </source>
</evidence>
<proteinExistence type="predicted"/>
<dbReference type="AlphaFoldDB" id="A0A4R5X780"/>
<dbReference type="Pfam" id="PF13212">
    <property type="entry name" value="DUF4020"/>
    <property type="match status" value="1"/>
</dbReference>
<protein>
    <submittedName>
        <fullName evidence="3">DUF4020 domain-containing protein</fullName>
    </submittedName>
</protein>
<gene>
    <name evidence="3" type="ORF">EUA04_14905</name>
</gene>
<feature type="region of interest" description="Disordered" evidence="1">
    <location>
        <begin position="1"/>
        <end position="24"/>
    </location>
</feature>
<sequence length="572" mass="63450">MAQRPSSPRRSQRPGGGDMCLGRRGCNRRARGRYPSALGGRCICTPASVQLVEFNRPGHQIMSYDAVTAALAELCAAHPEVIDREPPRPQGPTVWSEAPPTDKVELHERLTNEFPSTVAALVACEAAATSNWDDERQWDVLAGAVSAVVQDWPEMGLELVGAVGAGHALIAQAVIRGWTMSHPDTELAPRILDRTATMELEPIVGWVTAMVGGFAVSGSTPVEWFTYIQSEELAKKCWELIDPTTPSTLQGANDHTMTALNHPAGHLAEYWVERVGHLWRTSGESWRGIPQEIAEYIAHSISEENPRSEAAAVRFCRYLAFFHQADPDWCKQYLFPLFNWEDSPRASAAWSGFLSAGQWTNKLLADEFLGMLVSTVCHRDQLDKPGQRNLPALLARLTVAADVDPLLWLKDFVTDSSVSDRVDWAQAIRHQLSSLDADSVEQQWGRWMHTYLSDRVSSVPRRLDPQEASAMASWPLFLTESIVSGIDLMLGTENAGLQLHNLFLHDLGEEQIAQAPEKVAQLLLHMLRKTDGQFYRADSVERAHAQLNSAGVNADILRQIEEEATRLGFTIQ</sequence>
<feature type="domain" description="DUF4020" evidence="2">
    <location>
        <begin position="408"/>
        <end position="563"/>
    </location>
</feature>
<dbReference type="Proteomes" id="UP000294952">
    <property type="component" value="Unassembled WGS sequence"/>
</dbReference>
<evidence type="ECO:0000256" key="1">
    <source>
        <dbReference type="SAM" id="MobiDB-lite"/>
    </source>
</evidence>
<name>A0A4R5X780_9MYCO</name>
<evidence type="ECO:0000259" key="2">
    <source>
        <dbReference type="Pfam" id="PF13212"/>
    </source>
</evidence>
<accession>A0A4R5X780</accession>
<reference evidence="3 4" key="1">
    <citation type="submission" date="2019-01" db="EMBL/GenBank/DDBJ databases">
        <title>High-quality-draft genome sequences of five non-tuberculosis mycobacteriaceae isolated from a nosocomial environment.</title>
        <authorList>
            <person name="Tiago I."/>
            <person name="Alarico S."/>
            <person name="Pereira S.G."/>
            <person name="Coelho C."/>
            <person name="Maranha A."/>
            <person name="Empadinhas N."/>
        </authorList>
    </citation>
    <scope>NUCLEOTIDE SEQUENCE [LARGE SCALE GENOMIC DNA]</scope>
    <source>
        <strain evidence="3 4">22DIII</strain>
    </source>
</reference>
<comment type="caution">
    <text evidence="3">The sequence shown here is derived from an EMBL/GenBank/DDBJ whole genome shotgun (WGS) entry which is preliminary data.</text>
</comment>
<evidence type="ECO:0000313" key="4">
    <source>
        <dbReference type="Proteomes" id="UP000294952"/>
    </source>
</evidence>
<dbReference type="InterPro" id="IPR025093">
    <property type="entry name" value="DUF4020"/>
</dbReference>
<dbReference type="EMBL" id="SDLP01000004">
    <property type="protein sequence ID" value="TDL07236.1"/>
    <property type="molecule type" value="Genomic_DNA"/>
</dbReference>
<organism evidence="3 4">
    <name type="scientific">Mycolicibacterium obuense</name>
    <dbReference type="NCBI Taxonomy" id="1807"/>
    <lineage>
        <taxon>Bacteria</taxon>
        <taxon>Bacillati</taxon>
        <taxon>Actinomycetota</taxon>
        <taxon>Actinomycetes</taxon>
        <taxon>Mycobacteriales</taxon>
        <taxon>Mycobacteriaceae</taxon>
        <taxon>Mycolicibacterium</taxon>
    </lineage>
</organism>